<dbReference type="CDD" id="cd00494">
    <property type="entry name" value="PBP2_HMBS"/>
    <property type="match status" value="1"/>
</dbReference>
<dbReference type="EMBL" id="STGY01000066">
    <property type="protein sequence ID" value="THV39479.1"/>
    <property type="molecule type" value="Genomic_DNA"/>
</dbReference>
<dbReference type="SUPFAM" id="SSF53850">
    <property type="entry name" value="Periplasmic binding protein-like II"/>
    <property type="match status" value="1"/>
</dbReference>
<evidence type="ECO:0000256" key="4">
    <source>
        <dbReference type="ARBA" id="ARBA00011245"/>
    </source>
</evidence>
<evidence type="ECO:0000256" key="1">
    <source>
        <dbReference type="ARBA" id="ARBA00002869"/>
    </source>
</evidence>
<protein>
    <recommendedName>
        <fullName evidence="8">Porphobilinogen deaminase</fullName>
        <shortName evidence="8">PBG</shortName>
        <ecNumber evidence="8">2.5.1.61</ecNumber>
    </recommendedName>
    <alternativeName>
        <fullName evidence="8">Hydroxymethylbilane synthase</fullName>
        <shortName evidence="8">HMBS</shortName>
    </alternativeName>
    <alternativeName>
        <fullName evidence="8">Pre-uroporphyrinogen synthase</fullName>
    </alternativeName>
</protein>
<evidence type="ECO:0000256" key="6">
    <source>
        <dbReference type="ARBA" id="ARBA00023244"/>
    </source>
</evidence>
<dbReference type="PIRSF" id="PIRSF001438">
    <property type="entry name" value="4pyrrol_synth_OHMeBilane_synth"/>
    <property type="match status" value="1"/>
</dbReference>
<proteinExistence type="inferred from homology"/>
<dbReference type="InterPro" id="IPR000860">
    <property type="entry name" value="HemC"/>
</dbReference>
<dbReference type="GO" id="GO:0006782">
    <property type="term" value="P:protoporphyrinogen IX biosynthetic process"/>
    <property type="evidence" value="ECO:0007669"/>
    <property type="project" value="UniProtKB-UniRule"/>
</dbReference>
<evidence type="ECO:0000256" key="7">
    <source>
        <dbReference type="ARBA" id="ARBA00048169"/>
    </source>
</evidence>
<dbReference type="Pfam" id="PF03900">
    <property type="entry name" value="Porphobil_deamC"/>
    <property type="match status" value="1"/>
</dbReference>
<dbReference type="InterPro" id="IPR022417">
    <property type="entry name" value="Porphobilin_deaminase_N"/>
</dbReference>
<comment type="miscellaneous">
    <text evidence="8">The porphobilinogen subunits are added to the dipyrromethane group.</text>
</comment>
<evidence type="ECO:0000313" key="12">
    <source>
        <dbReference type="Proteomes" id="UP000308760"/>
    </source>
</evidence>
<dbReference type="PANTHER" id="PTHR11557:SF0">
    <property type="entry name" value="PORPHOBILINOGEN DEAMINASE"/>
    <property type="match status" value="1"/>
</dbReference>
<evidence type="ECO:0000256" key="8">
    <source>
        <dbReference type="HAMAP-Rule" id="MF_00260"/>
    </source>
</evidence>
<evidence type="ECO:0000256" key="5">
    <source>
        <dbReference type="ARBA" id="ARBA00022679"/>
    </source>
</evidence>
<dbReference type="EC" id="2.5.1.61" evidence="8"/>
<dbReference type="PROSITE" id="PS00533">
    <property type="entry name" value="PORPHOBILINOGEN_DEAM"/>
    <property type="match status" value="1"/>
</dbReference>
<dbReference type="FunFam" id="3.40.190.10:FF:000091">
    <property type="entry name" value="Porphobilinogen deaminase"/>
    <property type="match status" value="1"/>
</dbReference>
<comment type="caution">
    <text evidence="11">The sequence shown here is derived from an EMBL/GenBank/DDBJ whole genome shotgun (WGS) entry which is preliminary data.</text>
</comment>
<comment type="function">
    <text evidence="1 8">Tetrapolymerization of the monopyrrole PBG into the hydroxymethylbilane pre-uroporphyrinogen in several discrete steps.</text>
</comment>
<feature type="domain" description="Porphobilinogen deaminase N-terminal" evidence="9">
    <location>
        <begin position="5"/>
        <end position="212"/>
    </location>
</feature>
<gene>
    <name evidence="8 11" type="primary">hemC</name>
    <name evidence="11" type="ORF">FAB82_17855</name>
</gene>
<feature type="modified residue" description="S-(dipyrrolylmethanemethyl)cysteine" evidence="8">
    <location>
        <position position="242"/>
    </location>
</feature>
<sequence length="308" mass="32634">MNQPLRIVTRSSPMALAQVERVRSLLAETDPGLAVEVVPITTTADKWTGSLTALGGKANFVKEIDAVLAAGAADVAVHCLKDMPGETPLPEGMTIAAYLDRDDVRDCLISPAGHTLAELPQGSRVGTSSVRRRAQLAAIRPDLEFEDFRGNANRRLEKLFNGEVDAAVLAVSGLERIGRTEVITEVFEPETVLPPVGAGILALQCREDDSTTIGVLAPLNDPKTWREADCERMFLHVLQGHCNSPIAGYATEANGELTLRGAVYSLDGKTVLTARETAGALAPADLGTAVALAIAQQGGRGLIESIDH</sequence>
<dbReference type="SUPFAM" id="SSF54782">
    <property type="entry name" value="Porphobilinogen deaminase (hydroxymethylbilane synthase), C-terminal domain"/>
    <property type="match status" value="1"/>
</dbReference>
<reference evidence="12" key="1">
    <citation type="submission" date="2019-04" db="EMBL/GenBank/DDBJ databases">
        <title>Nocardioides xinjiangensis sp. nov.</title>
        <authorList>
            <person name="Liu S."/>
        </authorList>
    </citation>
    <scope>NUCLEOTIDE SEQUENCE [LARGE SCALE GENOMIC DNA]</scope>
    <source>
        <strain evidence="12">18</strain>
    </source>
</reference>
<evidence type="ECO:0000313" key="11">
    <source>
        <dbReference type="EMBL" id="THV39479.1"/>
    </source>
</evidence>
<dbReference type="Gene3D" id="3.30.160.40">
    <property type="entry name" value="Porphobilinogen deaminase, C-terminal domain"/>
    <property type="match status" value="1"/>
</dbReference>
<dbReference type="InterPro" id="IPR022419">
    <property type="entry name" value="Porphobilin_deaminase_cofac_BS"/>
</dbReference>
<dbReference type="NCBIfam" id="TIGR00212">
    <property type="entry name" value="hemC"/>
    <property type="match status" value="1"/>
</dbReference>
<dbReference type="OrthoDB" id="9810298at2"/>
<evidence type="ECO:0000256" key="3">
    <source>
        <dbReference type="ARBA" id="ARBA00005638"/>
    </source>
</evidence>
<dbReference type="PANTHER" id="PTHR11557">
    <property type="entry name" value="PORPHOBILINOGEN DEAMINASE"/>
    <property type="match status" value="1"/>
</dbReference>
<dbReference type="GO" id="GO:0004418">
    <property type="term" value="F:hydroxymethylbilane synthase activity"/>
    <property type="evidence" value="ECO:0007669"/>
    <property type="project" value="UniProtKB-UniRule"/>
</dbReference>
<dbReference type="AlphaFoldDB" id="A0A4S8QE66"/>
<organism evidence="11 12">
    <name type="scientific">Glycomyces buryatensis</name>
    <dbReference type="NCBI Taxonomy" id="2570927"/>
    <lineage>
        <taxon>Bacteria</taxon>
        <taxon>Bacillati</taxon>
        <taxon>Actinomycetota</taxon>
        <taxon>Actinomycetes</taxon>
        <taxon>Glycomycetales</taxon>
        <taxon>Glycomycetaceae</taxon>
        <taxon>Glycomyces</taxon>
    </lineage>
</organism>
<dbReference type="InterPro" id="IPR036803">
    <property type="entry name" value="Porphobilinogen_deaminase_C_sf"/>
</dbReference>
<evidence type="ECO:0000259" key="9">
    <source>
        <dbReference type="Pfam" id="PF01379"/>
    </source>
</evidence>
<comment type="similarity">
    <text evidence="3 8">Belongs to the HMBS family.</text>
</comment>
<dbReference type="FunFam" id="3.30.160.40:FF:000001">
    <property type="entry name" value="Porphobilinogen deaminase"/>
    <property type="match status" value="1"/>
</dbReference>
<dbReference type="GO" id="GO:0005737">
    <property type="term" value="C:cytoplasm"/>
    <property type="evidence" value="ECO:0007669"/>
    <property type="project" value="UniProtKB-UniRule"/>
</dbReference>
<accession>A0A4S8QE66</accession>
<keyword evidence="12" id="KW-1185">Reference proteome</keyword>
<comment type="pathway">
    <text evidence="2">Porphyrin-containing compound metabolism; protoporphyrin-IX biosynthesis; coproporphyrinogen-III from 5-aminolevulinate: step 2/4.</text>
</comment>
<dbReference type="InterPro" id="IPR022418">
    <property type="entry name" value="Porphobilinogen_deaminase_C"/>
</dbReference>
<keyword evidence="6 8" id="KW-0627">Porphyrin biosynthesis</keyword>
<comment type="catalytic activity">
    <reaction evidence="7 8">
        <text>4 porphobilinogen + H2O = hydroxymethylbilane + 4 NH4(+)</text>
        <dbReference type="Rhea" id="RHEA:13185"/>
        <dbReference type="ChEBI" id="CHEBI:15377"/>
        <dbReference type="ChEBI" id="CHEBI:28938"/>
        <dbReference type="ChEBI" id="CHEBI:57845"/>
        <dbReference type="ChEBI" id="CHEBI:58126"/>
        <dbReference type="EC" id="2.5.1.61"/>
    </reaction>
</comment>
<reference evidence="11 12" key="2">
    <citation type="submission" date="2019-05" db="EMBL/GenBank/DDBJ databases">
        <title>Glycomyces buryatensis sp. nov.</title>
        <authorList>
            <person name="Nikitina E."/>
        </authorList>
    </citation>
    <scope>NUCLEOTIDE SEQUENCE [LARGE SCALE GENOMIC DNA]</scope>
    <source>
        <strain evidence="11 12">18</strain>
    </source>
</reference>
<dbReference type="HAMAP" id="MF_00260">
    <property type="entry name" value="Porphobil_deam"/>
    <property type="match status" value="1"/>
</dbReference>
<dbReference type="Gene3D" id="3.40.190.10">
    <property type="entry name" value="Periplasmic binding protein-like II"/>
    <property type="match status" value="2"/>
</dbReference>
<dbReference type="RefSeq" id="WP_136535897.1">
    <property type="nucleotide sequence ID" value="NZ_STGY01000066.1"/>
</dbReference>
<comment type="cofactor">
    <cofactor evidence="8">
        <name>dipyrromethane</name>
        <dbReference type="ChEBI" id="CHEBI:60342"/>
    </cofactor>
    <text evidence="8">Binds 1 dipyrromethane group covalently.</text>
</comment>
<evidence type="ECO:0000259" key="10">
    <source>
        <dbReference type="Pfam" id="PF03900"/>
    </source>
</evidence>
<comment type="subunit">
    <text evidence="4 8">Monomer.</text>
</comment>
<evidence type="ECO:0000256" key="2">
    <source>
        <dbReference type="ARBA" id="ARBA00004735"/>
    </source>
</evidence>
<dbReference type="FunFam" id="3.40.190.10:FF:000005">
    <property type="entry name" value="Porphobilinogen deaminase"/>
    <property type="match status" value="1"/>
</dbReference>
<dbReference type="PRINTS" id="PR00151">
    <property type="entry name" value="PORPHBDMNASE"/>
</dbReference>
<dbReference type="Pfam" id="PF01379">
    <property type="entry name" value="Porphobil_deam"/>
    <property type="match status" value="1"/>
</dbReference>
<dbReference type="Proteomes" id="UP000308760">
    <property type="component" value="Unassembled WGS sequence"/>
</dbReference>
<name>A0A4S8QE66_9ACTN</name>
<keyword evidence="5 8" id="KW-0808">Transferase</keyword>
<feature type="domain" description="Porphobilinogen deaminase C-terminal" evidence="10">
    <location>
        <begin position="226"/>
        <end position="294"/>
    </location>
</feature>